<feature type="signal peptide" evidence="1">
    <location>
        <begin position="1"/>
        <end position="22"/>
    </location>
</feature>
<accession>A0A510JBH8</accession>
<evidence type="ECO:0000313" key="3">
    <source>
        <dbReference type="Proteomes" id="UP000321606"/>
    </source>
</evidence>
<evidence type="ECO:0000256" key="1">
    <source>
        <dbReference type="SAM" id="SignalP"/>
    </source>
</evidence>
<dbReference type="AlphaFoldDB" id="A0A510JBH8"/>
<name>A0A510JBH8_9FUSO</name>
<protein>
    <submittedName>
        <fullName evidence="2">Uncharacterized protein</fullName>
    </submittedName>
</protein>
<gene>
    <name evidence="2" type="ORF">JCM16774_1622</name>
</gene>
<proteinExistence type="predicted"/>
<evidence type="ECO:0000313" key="2">
    <source>
        <dbReference type="EMBL" id="BBM36678.1"/>
    </source>
</evidence>
<dbReference type="STRING" id="714315.GCA_000516535_01629"/>
<dbReference type="EMBL" id="AP019822">
    <property type="protein sequence ID" value="BBM36678.1"/>
    <property type="molecule type" value="Genomic_DNA"/>
</dbReference>
<dbReference type="OrthoDB" id="19720at32066"/>
<feature type="chain" id="PRO_5021962452" evidence="1">
    <location>
        <begin position="23"/>
        <end position="310"/>
    </location>
</feature>
<keyword evidence="1" id="KW-0732">Signal</keyword>
<sequence>MKKGILKKILFLFSMLSVISMSDITTIRNAEINQKSEENRSDKEKLSKIKNLIGNKKYDEGFEMFYKYYSDITDFYDDQSIDLFVNYIKNENEKIKNTNPKLYQENIKKFKELEISPVIMTDAELKKNNKEIEIAYLTSISKEKFLKGNIDIQEEYFLNDLSTPDFIITVGFDLGRAMAEFDTAKRKIVRVNYETKDKAYVTIEARKLSTGMYLKNEKEEEKVKNEIAERFKKKTGKTVEEAKMNMKTKEDMRKTINEYSKVTEEVFKEYFSKLTKKDYENEDNYYSDTSYAREIRKQNGKWKWNVSAFD</sequence>
<dbReference type="Proteomes" id="UP000321606">
    <property type="component" value="Chromosome"/>
</dbReference>
<dbReference type="KEGG" id="lgo:JCM16774_1622"/>
<dbReference type="RefSeq" id="WP_026737907.1">
    <property type="nucleotide sequence ID" value="NZ_AP019822.1"/>
</dbReference>
<organism evidence="2 3">
    <name type="scientific">Pseudoleptotrichia goodfellowii</name>
    <dbReference type="NCBI Taxonomy" id="157692"/>
    <lineage>
        <taxon>Bacteria</taxon>
        <taxon>Fusobacteriati</taxon>
        <taxon>Fusobacteriota</taxon>
        <taxon>Fusobacteriia</taxon>
        <taxon>Fusobacteriales</taxon>
        <taxon>Leptotrichiaceae</taxon>
        <taxon>Pseudoleptotrichia</taxon>
    </lineage>
</organism>
<reference evidence="2 3" key="1">
    <citation type="submission" date="2019-07" db="EMBL/GenBank/DDBJ databases">
        <title>Complete Genome Sequence of Leptotrichia goodfellowii Strain JCM 16774.</title>
        <authorList>
            <person name="Watanabe S."/>
            <person name="Cui L."/>
        </authorList>
    </citation>
    <scope>NUCLEOTIDE SEQUENCE [LARGE SCALE GENOMIC DNA]</scope>
    <source>
        <strain evidence="2 3">JCM16774</strain>
    </source>
</reference>